<evidence type="ECO:0000256" key="1">
    <source>
        <dbReference type="SAM" id="Phobius"/>
    </source>
</evidence>
<keyword evidence="1" id="KW-0812">Transmembrane</keyword>
<evidence type="ECO:0000313" key="2">
    <source>
        <dbReference type="EMBL" id="CEG11428.1"/>
    </source>
</evidence>
<dbReference type="EMBL" id="CCXY01000052">
    <property type="protein sequence ID" value="CEG11428.1"/>
    <property type="molecule type" value="Genomic_DNA"/>
</dbReference>
<feature type="transmembrane region" description="Helical" evidence="1">
    <location>
        <begin position="63"/>
        <end position="86"/>
    </location>
</feature>
<organism evidence="2">
    <name type="scientific">groundwater metagenome</name>
    <dbReference type="NCBI Taxonomy" id="717931"/>
    <lineage>
        <taxon>unclassified sequences</taxon>
        <taxon>metagenomes</taxon>
        <taxon>ecological metagenomes</taxon>
    </lineage>
</organism>
<accession>A0A098E688</accession>
<feature type="transmembrane region" description="Helical" evidence="1">
    <location>
        <begin position="176"/>
        <end position="197"/>
    </location>
</feature>
<reference evidence="2" key="1">
    <citation type="submission" date="2014-09" db="EMBL/GenBank/DDBJ databases">
        <authorList>
            <person name="Probst J Alexander"/>
        </authorList>
    </citation>
    <scope>NUCLEOTIDE SEQUENCE</scope>
</reference>
<feature type="transmembrane region" description="Helical" evidence="1">
    <location>
        <begin position="140"/>
        <end position="164"/>
    </location>
</feature>
<sequence>MKNNMEKMDSHKMSSERKTARNAGIFFLILAIGTGYSWSYFNSIFVPGDAIATVNNIQASGHMFRYAIMLDLMGEISFIFLIYYLYELFKSVNKEWARIMALLVVISIPIALLNLVNLFAPLLLLDGGYVSAFGTTNLNALIMLFCDLYEFGVNIATVFWGLWLLPLAYLTYKSGFVPKFISVFLTIAGLGYVVGSLLKFMSFDLGFDLSSYTFIGEVMMIIWLLIAGFKKNGGQQPV</sequence>
<gene>
    <name evidence="2" type="ORF">MSIBF_A1450002</name>
</gene>
<dbReference type="AlphaFoldDB" id="A0A098E688"/>
<dbReference type="InterPro" id="IPR025495">
    <property type="entry name" value="DUF4386"/>
</dbReference>
<feature type="transmembrane region" description="Helical" evidence="1">
    <location>
        <begin position="98"/>
        <end position="120"/>
    </location>
</feature>
<name>A0A098E688_9ZZZZ</name>
<keyword evidence="1" id="KW-0472">Membrane</keyword>
<protein>
    <recommendedName>
        <fullName evidence="3">DUF4386 domain-containing protein</fullName>
    </recommendedName>
</protein>
<feature type="transmembrane region" description="Helical" evidence="1">
    <location>
        <begin position="209"/>
        <end position="229"/>
    </location>
</feature>
<keyword evidence="1" id="KW-1133">Transmembrane helix</keyword>
<evidence type="ECO:0008006" key="3">
    <source>
        <dbReference type="Google" id="ProtNLM"/>
    </source>
</evidence>
<proteinExistence type="predicted"/>
<dbReference type="Pfam" id="PF14329">
    <property type="entry name" value="DUF4386"/>
    <property type="match status" value="1"/>
</dbReference>